<dbReference type="InterPro" id="IPR023828">
    <property type="entry name" value="Peptidase_S8_Ser-AS"/>
</dbReference>
<dbReference type="PATRIC" id="fig|1196324.3.peg.3330"/>
<comment type="caution">
    <text evidence="9">The sequence shown here is derived from an EMBL/GenBank/DDBJ whole genome shotgun (WGS) entry which is preliminary data.</text>
</comment>
<evidence type="ECO:0000259" key="8">
    <source>
        <dbReference type="Pfam" id="PF22148"/>
    </source>
</evidence>
<dbReference type="RefSeq" id="WP_007203327.1">
    <property type="nucleotide sequence ID" value="NZ_AKKV01000036.1"/>
</dbReference>
<evidence type="ECO:0000256" key="2">
    <source>
        <dbReference type="ARBA" id="ARBA00022670"/>
    </source>
</evidence>
<gene>
    <name evidence="9" type="ORF">A374_16273</name>
</gene>
<dbReference type="InterPro" id="IPR050131">
    <property type="entry name" value="Peptidase_S8_subtilisin-like"/>
</dbReference>
<evidence type="ECO:0000313" key="10">
    <source>
        <dbReference type="Proteomes" id="UP000004080"/>
    </source>
</evidence>
<dbReference type="Pfam" id="PF00082">
    <property type="entry name" value="Peptidase_S8"/>
    <property type="match status" value="1"/>
</dbReference>
<dbReference type="GO" id="GO:0006508">
    <property type="term" value="P:proteolysis"/>
    <property type="evidence" value="ECO:0007669"/>
    <property type="project" value="UniProtKB-KW"/>
</dbReference>
<dbReference type="GO" id="GO:0004252">
    <property type="term" value="F:serine-type endopeptidase activity"/>
    <property type="evidence" value="ECO:0007669"/>
    <property type="project" value="UniProtKB-UniRule"/>
</dbReference>
<dbReference type="GO" id="GO:0005576">
    <property type="term" value="C:extracellular region"/>
    <property type="evidence" value="ECO:0007669"/>
    <property type="project" value="UniProtKB-SubCell"/>
</dbReference>
<organism evidence="9 10">
    <name type="scientific">Fictibacillus macauensis ZFHKF-1</name>
    <dbReference type="NCBI Taxonomy" id="1196324"/>
    <lineage>
        <taxon>Bacteria</taxon>
        <taxon>Bacillati</taxon>
        <taxon>Bacillota</taxon>
        <taxon>Bacilli</taxon>
        <taxon>Bacillales</taxon>
        <taxon>Fictibacillaceae</taxon>
        <taxon>Fictibacillus</taxon>
    </lineage>
</organism>
<proteinExistence type="inferred from homology"/>
<keyword evidence="2 5" id="KW-0645">Protease</keyword>
<dbReference type="SUPFAM" id="SSF52743">
    <property type="entry name" value="Subtilisin-like"/>
    <property type="match status" value="1"/>
</dbReference>
<evidence type="ECO:0000256" key="3">
    <source>
        <dbReference type="ARBA" id="ARBA00022801"/>
    </source>
</evidence>
<dbReference type="PANTHER" id="PTHR43806:SF11">
    <property type="entry name" value="CEREVISIN-RELATED"/>
    <property type="match status" value="1"/>
</dbReference>
<dbReference type="Gene3D" id="2.60.120.380">
    <property type="match status" value="1"/>
</dbReference>
<dbReference type="PRINTS" id="PR00723">
    <property type="entry name" value="SUBTILISIN"/>
</dbReference>
<dbReference type="EMBL" id="AKKV01000036">
    <property type="protein sequence ID" value="EIT84359.1"/>
    <property type="molecule type" value="Genomic_DNA"/>
</dbReference>
<dbReference type="InterPro" id="IPR000209">
    <property type="entry name" value="Peptidase_S8/S53_dom"/>
</dbReference>
<dbReference type="InterPro" id="IPR022398">
    <property type="entry name" value="Peptidase_S8_His-AS"/>
</dbReference>
<dbReference type="InterPro" id="IPR036852">
    <property type="entry name" value="Peptidase_S8/S53_dom_sf"/>
</dbReference>
<dbReference type="PROSITE" id="PS51892">
    <property type="entry name" value="SUBTILASE"/>
    <property type="match status" value="1"/>
</dbReference>
<protein>
    <submittedName>
        <fullName evidence="9">Peptidase S8 and S53 subtilisin kexin sedolisin</fullName>
    </submittedName>
</protein>
<feature type="domain" description="Peptidase S8/S53" evidence="7">
    <location>
        <begin position="159"/>
        <end position="400"/>
    </location>
</feature>
<keyword evidence="3 5" id="KW-0378">Hydrolase</keyword>
<dbReference type="AlphaFoldDB" id="I8AG41"/>
<dbReference type="Gene3D" id="3.40.50.200">
    <property type="entry name" value="Peptidase S8/S53 domain"/>
    <property type="match status" value="1"/>
</dbReference>
<keyword evidence="10" id="KW-1185">Reference proteome</keyword>
<evidence type="ECO:0000256" key="6">
    <source>
        <dbReference type="SAM" id="SignalP"/>
    </source>
</evidence>
<keyword evidence="4 5" id="KW-0720">Serine protease</keyword>
<dbReference type="Pfam" id="PF22148">
    <property type="entry name" value="Fervidolysin_NPro-like"/>
    <property type="match status" value="1"/>
</dbReference>
<dbReference type="OrthoDB" id="9798386at2"/>
<dbReference type="STRING" id="1196324.A374_16273"/>
<evidence type="ECO:0000313" key="9">
    <source>
        <dbReference type="EMBL" id="EIT84359.1"/>
    </source>
</evidence>
<feature type="chain" id="PRO_5003713592" evidence="6">
    <location>
        <begin position="26"/>
        <end position="521"/>
    </location>
</feature>
<dbReference type="Proteomes" id="UP000004080">
    <property type="component" value="Unassembled WGS sequence"/>
</dbReference>
<evidence type="ECO:0000259" key="7">
    <source>
        <dbReference type="Pfam" id="PF00082"/>
    </source>
</evidence>
<feature type="domain" description="Fervidolysin-like N-terminal prodomain" evidence="8">
    <location>
        <begin position="59"/>
        <end position="121"/>
    </location>
</feature>
<feature type="signal peptide" evidence="6">
    <location>
        <begin position="1"/>
        <end position="25"/>
    </location>
</feature>
<name>I8AG41_9BACL</name>
<dbReference type="PROSITE" id="PS00137">
    <property type="entry name" value="SUBTILASE_HIS"/>
    <property type="match status" value="1"/>
</dbReference>
<dbReference type="InterPro" id="IPR015500">
    <property type="entry name" value="Peptidase_S8_subtilisin-rel"/>
</dbReference>
<evidence type="ECO:0000256" key="5">
    <source>
        <dbReference type="PROSITE-ProRule" id="PRU01240"/>
    </source>
</evidence>
<evidence type="ECO:0000256" key="4">
    <source>
        <dbReference type="ARBA" id="ARBA00022825"/>
    </source>
</evidence>
<dbReference type="PANTHER" id="PTHR43806">
    <property type="entry name" value="PEPTIDASE S8"/>
    <property type="match status" value="1"/>
</dbReference>
<feature type="active site" description="Charge relay system" evidence="5">
    <location>
        <position position="167"/>
    </location>
</feature>
<accession>I8AG41</accession>
<evidence type="ECO:0000256" key="1">
    <source>
        <dbReference type="ARBA" id="ARBA00011073"/>
    </source>
</evidence>
<reference evidence="9 10" key="1">
    <citation type="journal article" date="2012" name="J. Bacteriol.">
        <title>Genome of Bacillus macauensis ZFHKF-1, a Long-Chain-Forming Bacterium.</title>
        <authorList>
            <person name="Cai L."/>
            <person name="Zhang T."/>
        </authorList>
    </citation>
    <scope>NUCLEOTIDE SEQUENCE [LARGE SCALE GENOMIC DNA]</scope>
    <source>
        <strain evidence="9 10">ZFHKF-1</strain>
    </source>
</reference>
<feature type="active site" description="Charge relay system" evidence="5">
    <location>
        <position position="348"/>
    </location>
</feature>
<dbReference type="InterPro" id="IPR054399">
    <property type="entry name" value="Fervidolysin-like_N_prodom"/>
</dbReference>
<dbReference type="eggNOG" id="COG1404">
    <property type="taxonomic scope" value="Bacteria"/>
</dbReference>
<feature type="active site" description="Charge relay system" evidence="5">
    <location>
        <position position="196"/>
    </location>
</feature>
<sequence>MNSLVKSIMVTTLSAVVMLPTTSLAQEDAKQGIDSNSMKNEMVEEASKDVDLNVIDEREIIVKPKAQHSVSLAKYDVQKKKTEPELADLGLSVVKVSPSKSYEATLHELQRDKAIEYAEPNYVRKEAGGVAARVNDPNFYRQYDLKQINWSSRYVPKSKPITVAVLDCGVIRNHPDLKGKILKGKDYIGTEMTCGHGTRVSGVIAATYNNGIGLSGMNNNVRILPIRASQATSFRSTTIAAGVRYAVKHGAKIINMSFAERKFSRTEADALSYAYNKGVILIASAGNHPNRPVEYPAAYPEVIAVAATQKGSKLSRSTHGKAIDLAAPGKDIFLTDKDRGYAVSSGTSYSAPLTSGLASILLSRHPSLTPPEVEYLMEKGGYIPKAYRTKSGLTHTYGYGEIDVAKAIKAKLPASLSNDVGDSKKRSKEIQLNTTYRNKYDLPGDHDVYKLKLPTSQKVKIEVSQASVMDPVINVNGKIYDRRGPGRNEVARLSLKAGTNYITITEGNSHWSPKSYTLTVK</sequence>
<comment type="similarity">
    <text evidence="1 5">Belongs to the peptidase S8 family.</text>
</comment>
<dbReference type="PROSITE" id="PS00138">
    <property type="entry name" value="SUBTILASE_SER"/>
    <property type="match status" value="1"/>
</dbReference>
<keyword evidence="6" id="KW-0732">Signal</keyword>